<keyword evidence="5" id="KW-0119">Carbohydrate metabolism</keyword>
<dbReference type="SUPFAM" id="SSF51445">
    <property type="entry name" value="(Trans)glycosidases"/>
    <property type="match status" value="1"/>
</dbReference>
<dbReference type="Pfam" id="PF00128">
    <property type="entry name" value="Alpha-amylase"/>
    <property type="match status" value="1"/>
</dbReference>
<evidence type="ECO:0000313" key="10">
    <source>
        <dbReference type="EMBL" id="RXH53989.1"/>
    </source>
</evidence>
<accession>A0A4Q0SX21</accession>
<dbReference type="EMBL" id="RDSM01000006">
    <property type="protein sequence ID" value="RXH53989.1"/>
    <property type="molecule type" value="Genomic_DNA"/>
</dbReference>
<comment type="caution">
    <text evidence="10">The sequence shown here is derived from an EMBL/GenBank/DDBJ whole genome shotgun (WGS) entry which is preliminary data.</text>
</comment>
<dbReference type="InterPro" id="IPR022567">
    <property type="entry name" value="DUF3459"/>
</dbReference>
<evidence type="ECO:0000256" key="3">
    <source>
        <dbReference type="ARBA" id="ARBA00022490"/>
    </source>
</evidence>
<sequence>MLYELHVGTFTTEGTFLAAIEKLDYLVDLGITGIEIMPVADFAGRRNWGYDGVLLYAPDSTYGLPDDFKRLIEAAHLRGLMVILDVVYNHFGPDGNFLPKYAPQIFTDHHKTPWGDAVNYDSEQSEVVREFIIHNALYWIEEFNLDGLRLDAVHAIKDDGPKHLLDELAERVRESATRPVHLILENESNQASRLTRNEIGEPKTYTAQWNDDMHHVLHTAATLETKGYYGDYKDDAEKLGRALAQGFAFQGEVMECIGSERGEPSAFLPPSAFVAFMQNHDQIGNRAFGERINAIASPEAVHAVAAVYLLLPQVPMLFMGEEWGSSQPFPFFCDFEGELGDLVRKGRREEFASFPEFQDPEQRERIPDPQAEETFLAGKLDWAQAKEEVHAEWLAWYRRILRVRRKEIIPFASHLGGHAAAYEVLATGAVVVRFSNTEDDMQLVLAANLSDTSNEGFPEPGESSVWQEGPEPEGRRMRPWSVRWSLLQQDKR</sequence>
<gene>
    <name evidence="10" type="ORF">GRAN_4958</name>
</gene>
<evidence type="ECO:0000256" key="5">
    <source>
        <dbReference type="ARBA" id="ARBA00023277"/>
    </source>
</evidence>
<dbReference type="Pfam" id="PF11941">
    <property type="entry name" value="DUF3459"/>
    <property type="match status" value="1"/>
</dbReference>
<dbReference type="EC" id="3.2.1.141" evidence="7"/>
<dbReference type="Proteomes" id="UP000289437">
    <property type="component" value="Unassembled WGS sequence"/>
</dbReference>
<dbReference type="SMART" id="SM00642">
    <property type="entry name" value="Aamy"/>
    <property type="match status" value="1"/>
</dbReference>
<keyword evidence="6" id="KW-0326">Glycosidase</keyword>
<reference evidence="11" key="2">
    <citation type="submission" date="2019-02" db="EMBL/GenBank/DDBJ databases">
        <title>Granulicella sibirica sp. nov., a psychrotolerant acidobacterium isolated from an organic soil layer in forested tundra, West Siberia.</title>
        <authorList>
            <person name="Oshkin I.Y."/>
            <person name="Kulichevskaya I.S."/>
            <person name="Rijpstra W.I.C."/>
            <person name="Sinninghe Damste J.S."/>
            <person name="Rakitin A.L."/>
            <person name="Ravin N.V."/>
            <person name="Dedysh S.N."/>
        </authorList>
    </citation>
    <scope>NUCLEOTIDE SEQUENCE [LARGE SCALE GENOMIC DNA]</scope>
    <source>
        <strain evidence="11">AF10</strain>
    </source>
</reference>
<feature type="region of interest" description="Disordered" evidence="8">
    <location>
        <begin position="451"/>
        <end position="476"/>
    </location>
</feature>
<name>A0A4Q0SX21_9BACT</name>
<comment type="subcellular location">
    <subcellularLocation>
        <location evidence="1">Cytoplasm</location>
    </subcellularLocation>
</comment>
<proteinExistence type="inferred from homology"/>
<dbReference type="NCBIfam" id="TIGR02402">
    <property type="entry name" value="trehalose_TreZ"/>
    <property type="match status" value="1"/>
</dbReference>
<dbReference type="Gene3D" id="1.10.10.760">
    <property type="entry name" value="E-set domains of sugar-utilizing enzymes"/>
    <property type="match status" value="1"/>
</dbReference>
<evidence type="ECO:0000259" key="9">
    <source>
        <dbReference type="SMART" id="SM00642"/>
    </source>
</evidence>
<evidence type="ECO:0000256" key="8">
    <source>
        <dbReference type="SAM" id="MobiDB-lite"/>
    </source>
</evidence>
<dbReference type="PANTHER" id="PTHR43651:SF11">
    <property type="entry name" value="MALTO-OLIGOSYLTREHALOSE TREHALOHYDROLASE"/>
    <property type="match status" value="1"/>
</dbReference>
<protein>
    <recommendedName>
        <fullName evidence="7">Malto-oligosyltrehalose trehalohydrolase</fullName>
        <ecNumber evidence="7">3.2.1.141</ecNumber>
    </recommendedName>
</protein>
<keyword evidence="11" id="KW-1185">Reference proteome</keyword>
<reference evidence="10 11" key="1">
    <citation type="submission" date="2018-11" db="EMBL/GenBank/DDBJ databases">
        <authorList>
            <person name="Mardanov A.V."/>
            <person name="Ravin N.V."/>
            <person name="Dedysh S.N."/>
        </authorList>
    </citation>
    <scope>NUCLEOTIDE SEQUENCE [LARGE SCALE GENOMIC DNA]</scope>
    <source>
        <strain evidence="10 11">AF10</strain>
    </source>
</reference>
<feature type="domain" description="Glycosyl hydrolase family 13 catalytic" evidence="9">
    <location>
        <begin position="4"/>
        <end position="347"/>
    </location>
</feature>
<dbReference type="Gene3D" id="3.20.20.80">
    <property type="entry name" value="Glycosidases"/>
    <property type="match status" value="1"/>
</dbReference>
<keyword evidence="3" id="KW-0963">Cytoplasm</keyword>
<evidence type="ECO:0000256" key="4">
    <source>
        <dbReference type="ARBA" id="ARBA00022801"/>
    </source>
</evidence>
<dbReference type="GO" id="GO:0033942">
    <property type="term" value="F:4-alpha-D-(1-&gt;4)-alpha-D-glucanotrehalose trehalohydrolase activity"/>
    <property type="evidence" value="ECO:0007669"/>
    <property type="project" value="UniProtKB-EC"/>
</dbReference>
<evidence type="ECO:0000256" key="2">
    <source>
        <dbReference type="ARBA" id="ARBA00008061"/>
    </source>
</evidence>
<comment type="similarity">
    <text evidence="2">Belongs to the glycosyl hydrolase 13 family.</text>
</comment>
<evidence type="ECO:0000256" key="6">
    <source>
        <dbReference type="ARBA" id="ARBA00023295"/>
    </source>
</evidence>
<evidence type="ECO:0000256" key="1">
    <source>
        <dbReference type="ARBA" id="ARBA00004496"/>
    </source>
</evidence>
<dbReference type="PANTHER" id="PTHR43651">
    <property type="entry name" value="1,4-ALPHA-GLUCAN-BRANCHING ENZYME"/>
    <property type="match status" value="1"/>
</dbReference>
<dbReference type="InterPro" id="IPR044901">
    <property type="entry name" value="Trehalose_TreZ_E-set_sf"/>
</dbReference>
<organism evidence="10 11">
    <name type="scientific">Granulicella sibirica</name>
    <dbReference type="NCBI Taxonomy" id="2479048"/>
    <lineage>
        <taxon>Bacteria</taxon>
        <taxon>Pseudomonadati</taxon>
        <taxon>Acidobacteriota</taxon>
        <taxon>Terriglobia</taxon>
        <taxon>Terriglobales</taxon>
        <taxon>Acidobacteriaceae</taxon>
        <taxon>Granulicella</taxon>
    </lineage>
</organism>
<dbReference type="GO" id="GO:0005737">
    <property type="term" value="C:cytoplasm"/>
    <property type="evidence" value="ECO:0007669"/>
    <property type="project" value="UniProtKB-SubCell"/>
</dbReference>
<evidence type="ECO:0000256" key="7">
    <source>
        <dbReference type="NCBIfam" id="TIGR02402"/>
    </source>
</evidence>
<dbReference type="InterPro" id="IPR006047">
    <property type="entry name" value="GH13_cat_dom"/>
</dbReference>
<dbReference type="InterPro" id="IPR017853">
    <property type="entry name" value="GH"/>
</dbReference>
<dbReference type="AlphaFoldDB" id="A0A4Q0SX21"/>
<dbReference type="InterPro" id="IPR012768">
    <property type="entry name" value="Trehalose_TreZ"/>
</dbReference>
<dbReference type="GO" id="GO:0005992">
    <property type="term" value="P:trehalose biosynthetic process"/>
    <property type="evidence" value="ECO:0007669"/>
    <property type="project" value="UniProtKB-UniRule"/>
</dbReference>
<evidence type="ECO:0000313" key="11">
    <source>
        <dbReference type="Proteomes" id="UP000289437"/>
    </source>
</evidence>
<keyword evidence="4 10" id="KW-0378">Hydrolase</keyword>
<dbReference type="CDD" id="cd11325">
    <property type="entry name" value="AmyAc_GTHase"/>
    <property type="match status" value="1"/>
</dbReference>